<dbReference type="AlphaFoldDB" id="A0AAV9U961"/>
<name>A0AAV9U961_9PEZI</name>
<evidence type="ECO:0000313" key="2">
    <source>
        <dbReference type="EMBL" id="KAK6335998.1"/>
    </source>
</evidence>
<accession>A0AAV9U961</accession>
<feature type="transmembrane region" description="Helical" evidence="1">
    <location>
        <begin position="306"/>
        <end position="325"/>
    </location>
</feature>
<proteinExistence type="predicted"/>
<evidence type="ECO:0000256" key="1">
    <source>
        <dbReference type="SAM" id="Phobius"/>
    </source>
</evidence>
<keyword evidence="1" id="KW-0472">Membrane</keyword>
<keyword evidence="1" id="KW-1133">Transmembrane helix</keyword>
<reference evidence="2 3" key="1">
    <citation type="submission" date="2019-10" db="EMBL/GenBank/DDBJ databases">
        <authorList>
            <person name="Palmer J.M."/>
        </authorList>
    </citation>
    <scope>NUCLEOTIDE SEQUENCE [LARGE SCALE GENOMIC DNA]</scope>
    <source>
        <strain evidence="2 3">TWF730</strain>
    </source>
</reference>
<dbReference type="EMBL" id="JAVHNS010000014">
    <property type="protein sequence ID" value="KAK6335998.1"/>
    <property type="molecule type" value="Genomic_DNA"/>
</dbReference>
<protein>
    <submittedName>
        <fullName evidence="2">Uncharacterized protein</fullName>
    </submittedName>
</protein>
<keyword evidence="1" id="KW-0812">Transmembrane</keyword>
<comment type="caution">
    <text evidence="2">The sequence shown here is derived from an EMBL/GenBank/DDBJ whole genome shotgun (WGS) entry which is preliminary data.</text>
</comment>
<feature type="transmembrane region" description="Helical" evidence="1">
    <location>
        <begin position="273"/>
        <end position="294"/>
    </location>
</feature>
<gene>
    <name evidence="2" type="ORF">TWF730_003371</name>
</gene>
<evidence type="ECO:0000313" key="3">
    <source>
        <dbReference type="Proteomes" id="UP001373714"/>
    </source>
</evidence>
<organism evidence="2 3">
    <name type="scientific">Orbilia blumenaviensis</name>
    <dbReference type="NCBI Taxonomy" id="1796055"/>
    <lineage>
        <taxon>Eukaryota</taxon>
        <taxon>Fungi</taxon>
        <taxon>Dikarya</taxon>
        <taxon>Ascomycota</taxon>
        <taxon>Pezizomycotina</taxon>
        <taxon>Orbiliomycetes</taxon>
        <taxon>Orbiliales</taxon>
        <taxon>Orbiliaceae</taxon>
        <taxon>Orbilia</taxon>
    </lineage>
</organism>
<sequence>MPQCIPWQHILSQSKANSFTLPLTGARARPAVDPYPDFEKYLDHVFGNDSPRPMENDNGNSSKSGRFNLQSFGTTAQNLLSRAPNKLIDGASWLALKIIFRIYRLFPRPLAVVGGPRNVFLCCRRLIDKQAVYGPISVVGSHDQDFFRHMGRAYRTLRGKFGWISLRAVARFRFVKFQPFYQTQVSCSETDQIPTPDHQEYEIDYPTGYIPGSLPFEPPIPPDVMLYFYQYPGCASLTEKYLKFIPKRIVGNPDPPDEAWGLYAEEGLCVWKFWLMMLAIMIGSIAFMVPWLIYHPGDLQNAFTPPMFAVAVVGVLLVAPEFVGYHTKKKQN</sequence>
<dbReference type="Proteomes" id="UP001373714">
    <property type="component" value="Unassembled WGS sequence"/>
</dbReference>
<keyword evidence="3" id="KW-1185">Reference proteome</keyword>